<dbReference type="AlphaFoldDB" id="A0A183ENY8"/>
<dbReference type="GO" id="GO:0005783">
    <property type="term" value="C:endoplasmic reticulum"/>
    <property type="evidence" value="ECO:0007669"/>
    <property type="project" value="UniProtKB-SubCell"/>
</dbReference>
<comment type="catalytic activity">
    <reaction evidence="12">
        <text>L-seryl-[protein] + GDP-beta-L-fucose = 3-O-(alpha-L-fucosyl)-L-seryl-[protein] + GDP + H(+)</text>
        <dbReference type="Rhea" id="RHEA:63644"/>
        <dbReference type="Rhea" id="RHEA-COMP:9863"/>
        <dbReference type="Rhea" id="RHEA-COMP:17914"/>
        <dbReference type="ChEBI" id="CHEBI:15378"/>
        <dbReference type="ChEBI" id="CHEBI:29999"/>
        <dbReference type="ChEBI" id="CHEBI:57273"/>
        <dbReference type="ChEBI" id="CHEBI:58189"/>
        <dbReference type="ChEBI" id="CHEBI:189632"/>
        <dbReference type="EC" id="2.4.1.221"/>
    </reaction>
    <physiologicalReaction direction="left-to-right" evidence="12">
        <dbReference type="Rhea" id="RHEA:63645"/>
    </physiologicalReaction>
</comment>
<evidence type="ECO:0000313" key="14">
    <source>
        <dbReference type="Proteomes" id="UP000271098"/>
    </source>
</evidence>
<evidence type="ECO:0000256" key="6">
    <source>
        <dbReference type="ARBA" id="ARBA00023253"/>
    </source>
</evidence>
<keyword evidence="4" id="KW-0808">Transferase</keyword>
<dbReference type="EMBL" id="UYRT01095679">
    <property type="protein sequence ID" value="VDN40386.1"/>
    <property type="molecule type" value="Genomic_DNA"/>
</dbReference>
<evidence type="ECO:0000256" key="3">
    <source>
        <dbReference type="ARBA" id="ARBA00012196"/>
    </source>
</evidence>
<dbReference type="Proteomes" id="UP000271098">
    <property type="component" value="Unassembled WGS sequence"/>
</dbReference>
<comment type="similarity">
    <text evidence="8">Belongs to the glycosyltransferase 68 family.</text>
</comment>
<dbReference type="GO" id="GO:0046922">
    <property type="term" value="F:peptide-O-fucosyltransferase activity"/>
    <property type="evidence" value="ECO:0007669"/>
    <property type="project" value="UniProtKB-EC"/>
</dbReference>
<evidence type="ECO:0000256" key="7">
    <source>
        <dbReference type="ARBA" id="ARBA00023277"/>
    </source>
</evidence>
<protein>
    <recommendedName>
        <fullName evidence="9">GDP-fucose protein O-fucosyltransferase 2</fullName>
        <ecNumber evidence="3">2.4.1.221</ecNumber>
    </recommendedName>
    <alternativeName>
        <fullName evidence="10">Peptide-O-fucosyltransferase 2</fullName>
    </alternativeName>
</protein>
<sequence>MFYGEKIVQEICRIANTVRLLRENGLNYVLVLPPWGGLHHWRRNHLKVPWSRFFHVRSINEFVPVIEFHHFLKETNNDAIDEVLYLQGYAEGWTNGKYELKYEERDCIVGDRHYKFINGLWYYRSWISLVEHFWRNSRKGWFFAYDNVYARAFSCVSIQGDSETLATLIEKDHHRASSLMIDRAETVLHSHFGDFHYWEARRSMRYAKHLRLVADQFRERHLDSNDVKDRTVLPDSWKATRKEHAEARGGDYICVHWRRRDFVRHHGTDIPSINGTARQVNLSYSYS</sequence>
<dbReference type="WBParaSite" id="GPUH_0002270601-mRNA-1">
    <property type="protein sequence ID" value="GPUH_0002270601-mRNA-1"/>
    <property type="gene ID" value="GPUH_0002270601"/>
</dbReference>
<reference evidence="13 14" key="2">
    <citation type="submission" date="2018-11" db="EMBL/GenBank/DDBJ databases">
        <authorList>
            <consortium name="Pathogen Informatics"/>
        </authorList>
    </citation>
    <scope>NUCLEOTIDE SEQUENCE [LARGE SCALE GENOMIC DNA]</scope>
</reference>
<keyword evidence="6" id="KW-0294">Fucose metabolism</keyword>
<dbReference type="GO" id="GO:0006004">
    <property type="term" value="P:fucose metabolic process"/>
    <property type="evidence" value="ECO:0007669"/>
    <property type="project" value="UniProtKB-KW"/>
</dbReference>
<dbReference type="PANTHER" id="PTHR13398:SF0">
    <property type="entry name" value="GDP-FUCOSE PROTEIN O-FUCOSYLTRANSFERASE 2"/>
    <property type="match status" value="1"/>
</dbReference>
<comment type="pathway">
    <text evidence="2">Protein modification; protein glycosylation.</text>
</comment>
<evidence type="ECO:0000313" key="13">
    <source>
        <dbReference type="EMBL" id="VDN40386.1"/>
    </source>
</evidence>
<dbReference type="PANTHER" id="PTHR13398">
    <property type="entry name" value="GDP-FUCOSE PROTEIN O-FUCOSYLTRANSFERASE 2"/>
    <property type="match status" value="1"/>
</dbReference>
<proteinExistence type="inferred from homology"/>
<evidence type="ECO:0000256" key="8">
    <source>
        <dbReference type="ARBA" id="ARBA00025803"/>
    </source>
</evidence>
<keyword evidence="5" id="KW-0256">Endoplasmic reticulum</keyword>
<comment type="subcellular location">
    <subcellularLocation>
        <location evidence="1">Endoplasmic reticulum</location>
    </subcellularLocation>
</comment>
<name>A0A183ENY8_9BILA</name>
<dbReference type="Gene3D" id="3.40.50.11340">
    <property type="match status" value="1"/>
</dbReference>
<evidence type="ECO:0000256" key="4">
    <source>
        <dbReference type="ARBA" id="ARBA00022679"/>
    </source>
</evidence>
<dbReference type="InterPro" id="IPR019378">
    <property type="entry name" value="GDP-Fuc_O-FucTrfase"/>
</dbReference>
<comment type="catalytic activity">
    <reaction evidence="11">
        <text>L-threonyl-[protein] + GDP-beta-L-fucose = 3-O-(alpha-L-fucosyl)-L-threonyl-[protein] + GDP + H(+)</text>
        <dbReference type="Rhea" id="RHEA:70491"/>
        <dbReference type="Rhea" id="RHEA-COMP:11060"/>
        <dbReference type="Rhea" id="RHEA-COMP:17915"/>
        <dbReference type="ChEBI" id="CHEBI:15378"/>
        <dbReference type="ChEBI" id="CHEBI:30013"/>
        <dbReference type="ChEBI" id="CHEBI:57273"/>
        <dbReference type="ChEBI" id="CHEBI:58189"/>
        <dbReference type="ChEBI" id="CHEBI:189631"/>
        <dbReference type="EC" id="2.4.1.221"/>
    </reaction>
    <physiologicalReaction direction="left-to-right" evidence="11">
        <dbReference type="Rhea" id="RHEA:70492"/>
    </physiologicalReaction>
</comment>
<keyword evidence="7" id="KW-0119">Carbohydrate metabolism</keyword>
<evidence type="ECO:0000313" key="15">
    <source>
        <dbReference type="WBParaSite" id="GPUH_0002270601-mRNA-1"/>
    </source>
</evidence>
<evidence type="ECO:0000256" key="9">
    <source>
        <dbReference type="ARBA" id="ARBA00026232"/>
    </source>
</evidence>
<evidence type="ECO:0000256" key="11">
    <source>
        <dbReference type="ARBA" id="ARBA00047273"/>
    </source>
</evidence>
<evidence type="ECO:0000256" key="12">
    <source>
        <dbReference type="ARBA" id="ARBA00048647"/>
    </source>
</evidence>
<evidence type="ECO:0000256" key="10">
    <source>
        <dbReference type="ARBA" id="ARBA00033083"/>
    </source>
</evidence>
<evidence type="ECO:0000256" key="2">
    <source>
        <dbReference type="ARBA" id="ARBA00004922"/>
    </source>
</evidence>
<gene>
    <name evidence="13" type="ORF">GPUH_LOCUS22679</name>
</gene>
<dbReference type="OrthoDB" id="422368at2759"/>
<keyword evidence="14" id="KW-1185">Reference proteome</keyword>
<organism evidence="15">
    <name type="scientific">Gongylonema pulchrum</name>
    <dbReference type="NCBI Taxonomy" id="637853"/>
    <lineage>
        <taxon>Eukaryota</taxon>
        <taxon>Metazoa</taxon>
        <taxon>Ecdysozoa</taxon>
        <taxon>Nematoda</taxon>
        <taxon>Chromadorea</taxon>
        <taxon>Rhabditida</taxon>
        <taxon>Spirurina</taxon>
        <taxon>Spiruromorpha</taxon>
        <taxon>Spiruroidea</taxon>
        <taxon>Gongylonematidae</taxon>
        <taxon>Gongylonema</taxon>
    </lineage>
</organism>
<accession>A0A183ENY8</accession>
<dbReference type="InterPro" id="IPR045130">
    <property type="entry name" value="OFUT2-like"/>
</dbReference>
<dbReference type="EC" id="2.4.1.221" evidence="3"/>
<reference evidence="15" key="1">
    <citation type="submission" date="2016-06" db="UniProtKB">
        <authorList>
            <consortium name="WormBaseParasite"/>
        </authorList>
    </citation>
    <scope>IDENTIFICATION</scope>
</reference>
<dbReference type="Gene3D" id="3.40.50.11350">
    <property type="match status" value="1"/>
</dbReference>
<dbReference type="Pfam" id="PF10250">
    <property type="entry name" value="O-FucT"/>
    <property type="match status" value="1"/>
</dbReference>
<evidence type="ECO:0000256" key="1">
    <source>
        <dbReference type="ARBA" id="ARBA00004240"/>
    </source>
</evidence>
<evidence type="ECO:0000256" key="5">
    <source>
        <dbReference type="ARBA" id="ARBA00022824"/>
    </source>
</evidence>